<keyword evidence="2" id="KW-0804">Transcription</keyword>
<organism evidence="4 5">
    <name type="scientific">Ceratopteris richardii</name>
    <name type="common">Triangle waterfern</name>
    <dbReference type="NCBI Taxonomy" id="49495"/>
    <lineage>
        <taxon>Eukaryota</taxon>
        <taxon>Viridiplantae</taxon>
        <taxon>Streptophyta</taxon>
        <taxon>Embryophyta</taxon>
        <taxon>Tracheophyta</taxon>
        <taxon>Polypodiopsida</taxon>
        <taxon>Polypodiidae</taxon>
        <taxon>Polypodiales</taxon>
        <taxon>Pteridineae</taxon>
        <taxon>Pteridaceae</taxon>
        <taxon>Parkerioideae</taxon>
        <taxon>Ceratopteris</taxon>
    </lineage>
</organism>
<name>A0A8T2RYM2_CERRI</name>
<dbReference type="Proteomes" id="UP000825935">
    <property type="component" value="Chromosome 24"/>
</dbReference>
<dbReference type="PANTHER" id="PTHR13068">
    <property type="entry name" value="CGI-12 PROTEIN-RELATED"/>
    <property type="match status" value="1"/>
</dbReference>
<dbReference type="OrthoDB" id="637682at2759"/>
<dbReference type="EMBL" id="CM035429">
    <property type="protein sequence ID" value="KAH7300665.1"/>
    <property type="molecule type" value="Genomic_DNA"/>
</dbReference>
<keyword evidence="2" id="KW-0806">Transcription termination</keyword>
<keyword evidence="5" id="KW-1185">Reference proteome</keyword>
<protein>
    <submittedName>
        <fullName evidence="4">Uncharacterized protein</fullName>
    </submittedName>
</protein>
<proteinExistence type="inferred from homology"/>
<dbReference type="PANTHER" id="PTHR13068:SF173">
    <property type="entry name" value="EMB|CAB62602.1"/>
    <property type="match status" value="1"/>
</dbReference>
<dbReference type="OMA" id="CHENGLN"/>
<evidence type="ECO:0000256" key="1">
    <source>
        <dbReference type="ARBA" id="ARBA00007692"/>
    </source>
</evidence>
<gene>
    <name evidence="4" type="ORF">KP509_24G073400</name>
</gene>
<comment type="caution">
    <text evidence="4">The sequence shown here is derived from an EMBL/GenBank/DDBJ whole genome shotgun (WGS) entry which is preliminary data.</text>
</comment>
<comment type="similarity">
    <text evidence="1">Belongs to the mTERF family.</text>
</comment>
<evidence type="ECO:0000256" key="3">
    <source>
        <dbReference type="ARBA" id="ARBA00022946"/>
    </source>
</evidence>
<keyword evidence="3" id="KW-0809">Transit peptide</keyword>
<evidence type="ECO:0000313" key="4">
    <source>
        <dbReference type="EMBL" id="KAH7300665.1"/>
    </source>
</evidence>
<reference evidence="4" key="1">
    <citation type="submission" date="2021-08" db="EMBL/GenBank/DDBJ databases">
        <title>WGS assembly of Ceratopteris richardii.</title>
        <authorList>
            <person name="Marchant D.B."/>
            <person name="Chen G."/>
            <person name="Jenkins J."/>
            <person name="Shu S."/>
            <person name="Leebens-Mack J."/>
            <person name="Grimwood J."/>
            <person name="Schmutz J."/>
            <person name="Soltis P."/>
            <person name="Soltis D."/>
            <person name="Chen Z.-H."/>
        </authorList>
    </citation>
    <scope>NUCLEOTIDE SEQUENCE</scope>
    <source>
        <strain evidence="4">Whitten #5841</strain>
        <tissue evidence="4">Leaf</tissue>
    </source>
</reference>
<dbReference type="Pfam" id="PF02536">
    <property type="entry name" value="mTERF"/>
    <property type="match status" value="1"/>
</dbReference>
<dbReference type="GO" id="GO:0006353">
    <property type="term" value="P:DNA-templated transcription termination"/>
    <property type="evidence" value="ECO:0007669"/>
    <property type="project" value="UniProtKB-KW"/>
</dbReference>
<dbReference type="InterPro" id="IPR038538">
    <property type="entry name" value="MTERF_sf"/>
</dbReference>
<dbReference type="Gene3D" id="1.25.70.10">
    <property type="entry name" value="Transcription termination factor 3, mitochondrial"/>
    <property type="match status" value="2"/>
</dbReference>
<keyword evidence="2" id="KW-0805">Transcription regulation</keyword>
<dbReference type="AlphaFoldDB" id="A0A8T2RYM2"/>
<dbReference type="GO" id="GO:0003676">
    <property type="term" value="F:nucleic acid binding"/>
    <property type="evidence" value="ECO:0007669"/>
    <property type="project" value="InterPro"/>
</dbReference>
<dbReference type="SUPFAM" id="SSF109604">
    <property type="entry name" value="HD-domain/PDEase-like"/>
    <property type="match status" value="1"/>
</dbReference>
<evidence type="ECO:0000313" key="5">
    <source>
        <dbReference type="Proteomes" id="UP000825935"/>
    </source>
</evidence>
<dbReference type="InterPro" id="IPR003690">
    <property type="entry name" value="MTERF"/>
</dbReference>
<sequence>MAMVVLRLIKPTGRCSGFRFGDRGRCSSVLSSRGSTEAGEANEESASISMVVLPLDTGSASRQRTLHSVSKHIAFFKSLGIHENGFHKIVSGYPAVLTLDVDIHLKLSIAQLEAAFGRELLAECILSWPSLLGLGFSHESSREGYVENQINHLNSKLSGLESTKTELEYSVGEPQPDIAKPNIKLDADPESSAKQVGCDSKSESGHVLQAIRLPQDEFSDKMDFLLRCGFKKNTRLLARACFCALNKSEQDVKAVIHALTGLGLSQNYAYRLIRLQPPILQQQPCGISQKLDYILNTLRFSLEDLLKYSSFMLHDLESHIRPRYLMHRWIKSKRLLRRNFKLDYIMSMSERQFLSKFVECHENGLNVYHRFVQNGKYE</sequence>
<accession>A0A8T2RYM2</accession>
<evidence type="ECO:0000256" key="2">
    <source>
        <dbReference type="ARBA" id="ARBA00022472"/>
    </source>
</evidence>